<evidence type="ECO:0000256" key="3">
    <source>
        <dbReference type="SAM" id="SignalP"/>
    </source>
</evidence>
<dbReference type="PANTHER" id="PTHR30023">
    <property type="entry name" value="D-ALANYL-D-ALANINE CARBOXYPEPTIDASE"/>
    <property type="match status" value="1"/>
</dbReference>
<dbReference type="NCBIfam" id="TIGR00666">
    <property type="entry name" value="PBP4"/>
    <property type="match status" value="1"/>
</dbReference>
<dbReference type="Pfam" id="PF02113">
    <property type="entry name" value="Peptidase_S13"/>
    <property type="match status" value="1"/>
</dbReference>
<keyword evidence="4" id="KW-0645">Protease</keyword>
<organism evidence="4 5">
    <name type="scientific">Sphingobacterium litopenaei</name>
    <dbReference type="NCBI Taxonomy" id="2763500"/>
    <lineage>
        <taxon>Bacteria</taxon>
        <taxon>Pseudomonadati</taxon>
        <taxon>Bacteroidota</taxon>
        <taxon>Sphingobacteriia</taxon>
        <taxon>Sphingobacteriales</taxon>
        <taxon>Sphingobacteriaceae</taxon>
        <taxon>Sphingobacterium</taxon>
    </lineage>
</organism>
<dbReference type="EMBL" id="JACOIJ010000002">
    <property type="protein sequence ID" value="MBD1428351.1"/>
    <property type="molecule type" value="Genomic_DNA"/>
</dbReference>
<keyword evidence="4" id="KW-0121">Carboxypeptidase</keyword>
<proteinExistence type="inferred from homology"/>
<dbReference type="Gene3D" id="3.40.710.10">
    <property type="entry name" value="DD-peptidase/beta-lactamase superfamily"/>
    <property type="match status" value="1"/>
</dbReference>
<sequence>MKLQSILLASILSLGITCTTQAQTIKQKLEQSFSTFTKHPSLTNGIAALHVINSETGETLFEKNTTVGLPTASTLKVITSITALDILGKDYTYKTKLYYTGEIDSVGILHGDIVVHGEGDPTLGSHRYAHTKEDVILAKWKKAIIDVGITSVDGRIIADDSMYQGIDVPGGWIWTDMGNYYGAGISSLNWRENSSGINFQAGRIQDDAPISNTTSDLSYLKLVNQVKVGRPGSGDNVYAYSAPYSEKIVIKGTYGQNLKKTIEISLPDPAYDLAFNFQKVLATDSIEILQGITTGQRMAEEGQKVPQASKELDTHVSPPLHEIVHWFNQRSINLYGEALLRSIAFISGGKTSTYDGAQYVKKYWEQKLNLKSSELDIVDGSGLSPQNNVTTNAMNQIMQYALKRPWFSEFQKSLPTYNEMTMKSGTINGTLGYTGYHTAKDGKKYTFSLLVYNYDGGASQMRQRMFTLLNTLK</sequence>
<keyword evidence="5" id="KW-1185">Reference proteome</keyword>
<dbReference type="Proteomes" id="UP000651271">
    <property type="component" value="Unassembled WGS sequence"/>
</dbReference>
<accession>A0ABR7YAK8</accession>
<dbReference type="RefSeq" id="WP_165290054.1">
    <property type="nucleotide sequence ID" value="NZ_JACOIJ010000002.1"/>
</dbReference>
<comment type="similarity">
    <text evidence="1">Belongs to the peptidase S13 family.</text>
</comment>
<evidence type="ECO:0000313" key="5">
    <source>
        <dbReference type="Proteomes" id="UP000651271"/>
    </source>
</evidence>
<dbReference type="SUPFAM" id="SSF56601">
    <property type="entry name" value="beta-lactamase/transpeptidase-like"/>
    <property type="match status" value="1"/>
</dbReference>
<keyword evidence="2 4" id="KW-0378">Hydrolase</keyword>
<dbReference type="PRINTS" id="PR00922">
    <property type="entry name" value="DADACBPTASE3"/>
</dbReference>
<feature type="signal peptide" evidence="3">
    <location>
        <begin position="1"/>
        <end position="22"/>
    </location>
</feature>
<protein>
    <submittedName>
        <fullName evidence="4">D-alanyl-D-alanine carboxypeptidase/D-alanyl-D-alanine-endopeptidase</fullName>
        <ecNumber evidence="4">3.4.16.4</ecNumber>
    </submittedName>
</protein>
<evidence type="ECO:0000256" key="1">
    <source>
        <dbReference type="ARBA" id="ARBA00006096"/>
    </source>
</evidence>
<evidence type="ECO:0000313" key="4">
    <source>
        <dbReference type="EMBL" id="MBD1428351.1"/>
    </source>
</evidence>
<gene>
    <name evidence="4" type="primary">dacB</name>
    <name evidence="4" type="ORF">H8B04_02020</name>
</gene>
<dbReference type="GO" id="GO:0009002">
    <property type="term" value="F:serine-type D-Ala-D-Ala carboxypeptidase activity"/>
    <property type="evidence" value="ECO:0007669"/>
    <property type="project" value="UniProtKB-EC"/>
</dbReference>
<name>A0ABR7YAK8_9SPHI</name>
<keyword evidence="3" id="KW-0732">Signal</keyword>
<dbReference type="EC" id="3.4.16.4" evidence="4"/>
<dbReference type="Gene3D" id="3.50.80.20">
    <property type="entry name" value="D-Ala-D-Ala carboxypeptidase C, peptidase S13"/>
    <property type="match status" value="1"/>
</dbReference>
<feature type="chain" id="PRO_5045598199" evidence="3">
    <location>
        <begin position="23"/>
        <end position="473"/>
    </location>
</feature>
<evidence type="ECO:0000256" key="2">
    <source>
        <dbReference type="ARBA" id="ARBA00022801"/>
    </source>
</evidence>
<comment type="caution">
    <text evidence="4">The sequence shown here is derived from an EMBL/GenBank/DDBJ whole genome shotgun (WGS) entry which is preliminary data.</text>
</comment>
<reference evidence="4 5" key="1">
    <citation type="submission" date="2020-08" db="EMBL/GenBank/DDBJ databases">
        <title>Sphingobacterium sp. DN04309 isolated from aquaculture water.</title>
        <authorList>
            <person name="Zhang M."/>
        </authorList>
    </citation>
    <scope>NUCLEOTIDE SEQUENCE [LARGE SCALE GENOMIC DNA]</scope>
    <source>
        <strain evidence="4 5">DN04309</strain>
    </source>
</reference>
<dbReference type="InterPro" id="IPR000667">
    <property type="entry name" value="Peptidase_S13"/>
</dbReference>
<dbReference type="InterPro" id="IPR012338">
    <property type="entry name" value="Beta-lactam/transpept-like"/>
</dbReference>
<dbReference type="PANTHER" id="PTHR30023:SF0">
    <property type="entry name" value="PENICILLIN-SENSITIVE CARBOXYPEPTIDASE A"/>
    <property type="match status" value="1"/>
</dbReference>